<evidence type="ECO:0000313" key="2">
    <source>
        <dbReference type="EMBL" id="APA15568.1"/>
    </source>
</evidence>
<gene>
    <name evidence="2" type="ORF">sscle_15g103380</name>
</gene>
<evidence type="ECO:0000256" key="1">
    <source>
        <dbReference type="SAM" id="MobiDB-lite"/>
    </source>
</evidence>
<dbReference type="VEuPathDB" id="FungiDB:sscle_15g103380"/>
<dbReference type="KEGG" id="ssl:SS1G_13530"/>
<protein>
    <submittedName>
        <fullName evidence="2">Uncharacterized protein</fullName>
    </submittedName>
</protein>
<dbReference type="Proteomes" id="UP000177798">
    <property type="component" value="Chromosome 15"/>
</dbReference>
<sequence>MIRSKGERGNSNPAWADARRRTGDAGEITGKWVFEDAEEAEEAGRSDGEERLGKVIESQKNIPSLTPSLWCIIGLQFALLLKSSTKLIRGFRYWKFQATATVFGRDRSLELALVVARRPVALVVLRSYAVLEVREISRGSYARIDFEA</sequence>
<proteinExistence type="predicted"/>
<dbReference type="OrthoDB" id="10619510at2759"/>
<accession>A0A1D9QKV7</accession>
<name>A0A1D9QKV7_SCLS1</name>
<reference evidence="3" key="1">
    <citation type="journal article" date="2017" name="Genome Biol. Evol.">
        <title>The complete genome sequence of the phytopathogenic fungus Sclerotinia sclerotiorum reveals insights into the genome architecture of broad host range pathogens.</title>
        <authorList>
            <person name="Derbyshire M."/>
            <person name="Denton-Giles M."/>
            <person name="Hegedus D."/>
            <person name="Seifbarghy S."/>
            <person name="Rollins J."/>
            <person name="van Kan J."/>
            <person name="Seidl M.F."/>
            <person name="Faino L."/>
            <person name="Mbengue M."/>
            <person name="Navaud O."/>
            <person name="Raffaele S."/>
            <person name="Hammond-Kosack K."/>
            <person name="Heard S."/>
            <person name="Oliver R."/>
        </authorList>
    </citation>
    <scope>NUCLEOTIDE SEQUENCE [LARGE SCALE GENOMIC DNA]</scope>
    <source>
        <strain evidence="3">ATCC 18683 / 1980 / Ss-1</strain>
    </source>
</reference>
<dbReference type="RefSeq" id="XP_001585646.1">
    <property type="nucleotide sequence ID" value="XM_001585596.1"/>
</dbReference>
<dbReference type="AlphaFoldDB" id="A0A1D9QKV7"/>
<evidence type="ECO:0000313" key="3">
    <source>
        <dbReference type="Proteomes" id="UP000177798"/>
    </source>
</evidence>
<feature type="region of interest" description="Disordered" evidence="1">
    <location>
        <begin position="1"/>
        <end position="23"/>
    </location>
</feature>
<organism evidence="2 3">
    <name type="scientific">Sclerotinia sclerotiorum (strain ATCC 18683 / 1980 / Ss-1)</name>
    <name type="common">White mold</name>
    <name type="synonym">Whetzelinia sclerotiorum</name>
    <dbReference type="NCBI Taxonomy" id="665079"/>
    <lineage>
        <taxon>Eukaryota</taxon>
        <taxon>Fungi</taxon>
        <taxon>Dikarya</taxon>
        <taxon>Ascomycota</taxon>
        <taxon>Pezizomycotina</taxon>
        <taxon>Leotiomycetes</taxon>
        <taxon>Helotiales</taxon>
        <taxon>Sclerotiniaceae</taxon>
        <taxon>Sclerotinia</taxon>
    </lineage>
</organism>
<dbReference type="EMBL" id="CP017828">
    <property type="protein sequence ID" value="APA15568.1"/>
    <property type="molecule type" value="Genomic_DNA"/>
</dbReference>